<evidence type="ECO:0000256" key="11">
    <source>
        <dbReference type="ARBA" id="ARBA00046288"/>
    </source>
</evidence>
<evidence type="ECO:0000256" key="10">
    <source>
        <dbReference type="ARBA" id="ARBA00023180"/>
    </source>
</evidence>
<dbReference type="GO" id="GO:0046872">
    <property type="term" value="F:metal ion binding"/>
    <property type="evidence" value="ECO:0007669"/>
    <property type="project" value="UniProtKB-KW"/>
</dbReference>
<dbReference type="Gene3D" id="2.60.120.200">
    <property type="match status" value="1"/>
</dbReference>
<keyword evidence="5" id="KW-0430">Lectin</keyword>
<organism evidence="14 15">
    <name type="scientific">Aphis glycines</name>
    <name type="common">Soybean aphid</name>
    <dbReference type="NCBI Taxonomy" id="307491"/>
    <lineage>
        <taxon>Eukaryota</taxon>
        <taxon>Metazoa</taxon>
        <taxon>Ecdysozoa</taxon>
        <taxon>Arthropoda</taxon>
        <taxon>Hexapoda</taxon>
        <taxon>Insecta</taxon>
        <taxon>Pterygota</taxon>
        <taxon>Neoptera</taxon>
        <taxon>Paraneoptera</taxon>
        <taxon>Hemiptera</taxon>
        <taxon>Sternorrhyncha</taxon>
        <taxon>Aphidomorpha</taxon>
        <taxon>Aphidoidea</taxon>
        <taxon>Aphididae</taxon>
        <taxon>Aphidini</taxon>
        <taxon>Aphis</taxon>
        <taxon>Aphis</taxon>
    </lineage>
</organism>
<dbReference type="Proteomes" id="UP000475862">
    <property type="component" value="Unassembled WGS sequence"/>
</dbReference>
<dbReference type="Pfam" id="PF03388">
    <property type="entry name" value="Lectin_leg-like"/>
    <property type="match status" value="1"/>
</dbReference>
<evidence type="ECO:0000313" key="15">
    <source>
        <dbReference type="Proteomes" id="UP000475862"/>
    </source>
</evidence>
<dbReference type="AlphaFoldDB" id="A0A6G0U5L8"/>
<evidence type="ECO:0000256" key="1">
    <source>
        <dbReference type="ARBA" id="ARBA00004194"/>
    </source>
</evidence>
<keyword evidence="10" id="KW-0325">Glycoprotein</keyword>
<evidence type="ECO:0000256" key="5">
    <source>
        <dbReference type="ARBA" id="ARBA00022734"/>
    </source>
</evidence>
<dbReference type="PROSITE" id="PS51328">
    <property type="entry name" value="L_LECTIN_LIKE"/>
    <property type="match status" value="1"/>
</dbReference>
<proteinExistence type="predicted"/>
<evidence type="ECO:0000256" key="2">
    <source>
        <dbReference type="ARBA" id="ARBA00022692"/>
    </source>
</evidence>
<evidence type="ECO:0000256" key="6">
    <source>
        <dbReference type="ARBA" id="ARBA00022989"/>
    </source>
</evidence>
<protein>
    <recommendedName>
        <fullName evidence="13">L-type lectin-like domain-containing protein</fullName>
    </recommendedName>
</protein>
<dbReference type="GO" id="GO:0005537">
    <property type="term" value="F:D-mannose binding"/>
    <property type="evidence" value="ECO:0007669"/>
    <property type="project" value="TreeGrafter"/>
</dbReference>
<feature type="domain" description="L-type lectin-like" evidence="13">
    <location>
        <begin position="41"/>
        <end position="265"/>
    </location>
</feature>
<evidence type="ECO:0000259" key="13">
    <source>
        <dbReference type="PROSITE" id="PS51328"/>
    </source>
</evidence>
<accession>A0A6G0U5L8</accession>
<keyword evidence="15" id="KW-1185">Reference proteome</keyword>
<keyword evidence="8 12" id="KW-0472">Membrane</keyword>
<keyword evidence="4" id="KW-0732">Signal</keyword>
<sequence length="341" mass="39191">MMNSYINNIINSKTVVTKIYIFTFVFSFLCREVYSEWNTRDYMKRDHSLLKPYQGSGITVPNWDFMGSTIVTDKYVRLTPDLQSKSGSIWNSIPCYVNNWELQVQFKIHGKGKESLHGDGMAIWYTRERMKHGPVFGNKDLFEGLAVIIDTYSNHNGEHNHQHPYISSMINNGSLHYDHDRDGTHTELAGCEVKVRNLPTETHVLIRYTGNTLTVMTDLEDKAVWKPCFSVDGVELPTGYYFGFSAATGDLSDNHEILAVRLYEVDSDDPNEALKDRSNIIPSAKVFSPQREHIEDTKSQSWSGLKIFFIVLFVIILIAALIVGGVWYWEYQQTQSHKTFY</sequence>
<dbReference type="SUPFAM" id="SSF49899">
    <property type="entry name" value="Concanavalin A-like lectins/glucanases"/>
    <property type="match status" value="1"/>
</dbReference>
<dbReference type="GO" id="GO:0005793">
    <property type="term" value="C:endoplasmic reticulum-Golgi intermediate compartment"/>
    <property type="evidence" value="ECO:0007669"/>
    <property type="project" value="TreeGrafter"/>
</dbReference>
<evidence type="ECO:0000256" key="3">
    <source>
        <dbReference type="ARBA" id="ARBA00022723"/>
    </source>
</evidence>
<feature type="transmembrane region" description="Helical" evidence="12">
    <location>
        <begin position="307"/>
        <end position="329"/>
    </location>
</feature>
<dbReference type="GO" id="GO:0005789">
    <property type="term" value="C:endoplasmic reticulum membrane"/>
    <property type="evidence" value="ECO:0007669"/>
    <property type="project" value="TreeGrafter"/>
</dbReference>
<keyword evidence="2 12" id="KW-0812">Transmembrane</keyword>
<dbReference type="PANTHER" id="PTHR12223">
    <property type="entry name" value="VESICULAR MANNOSE-BINDING LECTIN"/>
    <property type="match status" value="1"/>
</dbReference>
<dbReference type="FunFam" id="2.60.120.200:FF:000017">
    <property type="entry name" value="Vesicular integral-membrane protein VIP36"/>
    <property type="match status" value="1"/>
</dbReference>
<reference evidence="14 15" key="1">
    <citation type="submission" date="2019-08" db="EMBL/GenBank/DDBJ databases">
        <title>The genome of the soybean aphid Biotype 1, its phylome, world population structure and adaptation to the North American continent.</title>
        <authorList>
            <person name="Giordano R."/>
            <person name="Donthu R.K."/>
            <person name="Hernandez A.G."/>
            <person name="Wright C.L."/>
            <person name="Zimin A.V."/>
        </authorList>
    </citation>
    <scope>NUCLEOTIDE SEQUENCE [LARGE SCALE GENOMIC DNA]</scope>
    <source>
        <tissue evidence="14">Whole aphids</tissue>
    </source>
</reference>
<dbReference type="GO" id="GO:0006888">
    <property type="term" value="P:endoplasmic reticulum to Golgi vesicle-mediated transport"/>
    <property type="evidence" value="ECO:0007669"/>
    <property type="project" value="TreeGrafter"/>
</dbReference>
<comment type="subcellular location">
    <subcellularLocation>
        <location evidence="11">Endomembrane system</location>
        <topology evidence="11">Single-pass type I membrane protein</topology>
    </subcellularLocation>
    <subcellularLocation>
        <location evidence="1">Golgi apparatus membrane</location>
        <topology evidence="1">Single-pass membrane protein</topology>
    </subcellularLocation>
</comment>
<evidence type="ECO:0000256" key="12">
    <source>
        <dbReference type="SAM" id="Phobius"/>
    </source>
</evidence>
<keyword evidence="7" id="KW-0333">Golgi apparatus</keyword>
<name>A0A6G0U5L8_APHGL</name>
<keyword evidence="9" id="KW-1015">Disulfide bond</keyword>
<evidence type="ECO:0000256" key="4">
    <source>
        <dbReference type="ARBA" id="ARBA00022729"/>
    </source>
</evidence>
<dbReference type="GO" id="GO:0030134">
    <property type="term" value="C:COPII-coated ER to Golgi transport vesicle"/>
    <property type="evidence" value="ECO:0007669"/>
    <property type="project" value="TreeGrafter"/>
</dbReference>
<keyword evidence="3" id="KW-0479">Metal-binding</keyword>
<dbReference type="InterPro" id="IPR013320">
    <property type="entry name" value="ConA-like_dom_sf"/>
</dbReference>
<evidence type="ECO:0000313" key="14">
    <source>
        <dbReference type="EMBL" id="KAE9544247.1"/>
    </source>
</evidence>
<evidence type="ECO:0000256" key="7">
    <source>
        <dbReference type="ARBA" id="ARBA00023034"/>
    </source>
</evidence>
<evidence type="ECO:0000256" key="8">
    <source>
        <dbReference type="ARBA" id="ARBA00023136"/>
    </source>
</evidence>
<dbReference type="InterPro" id="IPR051136">
    <property type="entry name" value="Intracellular_Lectin-GPT"/>
</dbReference>
<comment type="caution">
    <text evidence="14">The sequence shown here is derived from an EMBL/GenBank/DDBJ whole genome shotgun (WGS) entry which is preliminary data.</text>
</comment>
<dbReference type="EMBL" id="VYZN01000002">
    <property type="protein sequence ID" value="KAE9544247.1"/>
    <property type="molecule type" value="Genomic_DNA"/>
</dbReference>
<dbReference type="OrthoDB" id="270293at2759"/>
<dbReference type="InterPro" id="IPR005052">
    <property type="entry name" value="Lectin_leg"/>
</dbReference>
<gene>
    <name evidence="14" type="ORF">AGLY_001426</name>
</gene>
<keyword evidence="6 12" id="KW-1133">Transmembrane helix</keyword>
<dbReference type="GO" id="GO:0000139">
    <property type="term" value="C:Golgi membrane"/>
    <property type="evidence" value="ECO:0007669"/>
    <property type="project" value="UniProtKB-SubCell"/>
</dbReference>
<evidence type="ECO:0000256" key="9">
    <source>
        <dbReference type="ARBA" id="ARBA00023157"/>
    </source>
</evidence>
<dbReference type="PANTHER" id="PTHR12223:SF45">
    <property type="entry name" value="RE50040P"/>
    <property type="match status" value="1"/>
</dbReference>